<proteinExistence type="predicted"/>
<evidence type="ECO:0000256" key="3">
    <source>
        <dbReference type="ARBA" id="ARBA00023163"/>
    </source>
</evidence>
<reference evidence="6 7" key="1">
    <citation type="submission" date="2018-10" db="EMBL/GenBank/DDBJ databases">
        <title>Kocuria sp. M5W7-7, whole genome shotgun sequence.</title>
        <authorList>
            <person name="Tuo L."/>
        </authorList>
    </citation>
    <scope>NUCLEOTIDE SEQUENCE [LARGE SCALE GENOMIC DNA]</scope>
    <source>
        <strain evidence="6 7">M5W7-7</strain>
    </source>
</reference>
<dbReference type="InterPro" id="IPR009057">
    <property type="entry name" value="Homeodomain-like_sf"/>
</dbReference>
<dbReference type="Gene3D" id="1.10.10.60">
    <property type="entry name" value="Homeodomain-like"/>
    <property type="match status" value="1"/>
</dbReference>
<dbReference type="PRINTS" id="PR00455">
    <property type="entry name" value="HTHTETR"/>
</dbReference>
<evidence type="ECO:0000259" key="5">
    <source>
        <dbReference type="PROSITE" id="PS50977"/>
    </source>
</evidence>
<feature type="DNA-binding region" description="H-T-H motif" evidence="4">
    <location>
        <begin position="51"/>
        <end position="70"/>
    </location>
</feature>
<organism evidence="6 7">
    <name type="scientific">Kocuria soli</name>
    <dbReference type="NCBI Taxonomy" id="2485125"/>
    <lineage>
        <taxon>Bacteria</taxon>
        <taxon>Bacillati</taxon>
        <taxon>Actinomycetota</taxon>
        <taxon>Actinomycetes</taxon>
        <taxon>Micrococcales</taxon>
        <taxon>Micrococcaceae</taxon>
        <taxon>Kocuria</taxon>
    </lineage>
</organism>
<dbReference type="PROSITE" id="PS50977">
    <property type="entry name" value="HTH_TETR_2"/>
    <property type="match status" value="1"/>
</dbReference>
<dbReference type="PROSITE" id="PS01081">
    <property type="entry name" value="HTH_TETR_1"/>
    <property type="match status" value="1"/>
</dbReference>
<dbReference type="GO" id="GO:0000976">
    <property type="term" value="F:transcription cis-regulatory region binding"/>
    <property type="evidence" value="ECO:0007669"/>
    <property type="project" value="TreeGrafter"/>
</dbReference>
<protein>
    <submittedName>
        <fullName evidence="6">TetR/AcrR family transcriptional regulator</fullName>
    </submittedName>
</protein>
<dbReference type="AlphaFoldDB" id="A0A3N3ZSH4"/>
<evidence type="ECO:0000313" key="7">
    <source>
        <dbReference type="Proteomes" id="UP000270616"/>
    </source>
</evidence>
<evidence type="ECO:0000256" key="1">
    <source>
        <dbReference type="ARBA" id="ARBA00023015"/>
    </source>
</evidence>
<sequence length="245" mass="26568">MCKYLARSYPVDLTPSAPPSDKREALKWYNRRAIVVAAAALARERGLSGFTVNDLAKEAGVSRRTIFNHFSGTEDAVLGSFTDSVSGLYGDFNDLIGARRFPDLSAALDAFADAAAQLDVIGTVCQAVFPFLPNTLTEASAPDSPTCVPRRPRKLPAEGSDEVGLVALRATDSVNREIVGLLNNRVDDADPFEAHLLGEYLTTTMTVCVDRWFAATGGDLTDQTRKLWQDLLSHAMDSLRRGFGP</sequence>
<name>A0A3N3ZSH4_9MICC</name>
<accession>A0A3N3ZSH4</accession>
<keyword evidence="2 4" id="KW-0238">DNA-binding</keyword>
<keyword evidence="3" id="KW-0804">Transcription</keyword>
<dbReference type="Pfam" id="PF00440">
    <property type="entry name" value="TetR_N"/>
    <property type="match status" value="1"/>
</dbReference>
<dbReference type="SUPFAM" id="SSF46689">
    <property type="entry name" value="Homeodomain-like"/>
    <property type="match status" value="1"/>
</dbReference>
<dbReference type="Proteomes" id="UP000270616">
    <property type="component" value="Unassembled WGS sequence"/>
</dbReference>
<dbReference type="PANTHER" id="PTHR30055:SF234">
    <property type="entry name" value="HTH-TYPE TRANSCRIPTIONAL REGULATOR BETI"/>
    <property type="match status" value="1"/>
</dbReference>
<dbReference type="Gene3D" id="1.10.357.10">
    <property type="entry name" value="Tetracycline Repressor, domain 2"/>
    <property type="match status" value="1"/>
</dbReference>
<dbReference type="GO" id="GO:0003700">
    <property type="term" value="F:DNA-binding transcription factor activity"/>
    <property type="evidence" value="ECO:0007669"/>
    <property type="project" value="TreeGrafter"/>
</dbReference>
<feature type="domain" description="HTH tetR-type" evidence="5">
    <location>
        <begin position="28"/>
        <end position="88"/>
    </location>
</feature>
<keyword evidence="1" id="KW-0805">Transcription regulation</keyword>
<dbReference type="InterPro" id="IPR050109">
    <property type="entry name" value="HTH-type_TetR-like_transc_reg"/>
</dbReference>
<dbReference type="InterPro" id="IPR001647">
    <property type="entry name" value="HTH_TetR"/>
</dbReference>
<evidence type="ECO:0000256" key="4">
    <source>
        <dbReference type="PROSITE-ProRule" id="PRU00335"/>
    </source>
</evidence>
<dbReference type="PANTHER" id="PTHR30055">
    <property type="entry name" value="HTH-TYPE TRANSCRIPTIONAL REGULATOR RUTR"/>
    <property type="match status" value="1"/>
</dbReference>
<evidence type="ECO:0000256" key="2">
    <source>
        <dbReference type="ARBA" id="ARBA00023125"/>
    </source>
</evidence>
<keyword evidence="7" id="KW-1185">Reference proteome</keyword>
<gene>
    <name evidence="6" type="ORF">EDL96_03710</name>
</gene>
<evidence type="ECO:0000313" key="6">
    <source>
        <dbReference type="EMBL" id="ROZ64364.1"/>
    </source>
</evidence>
<dbReference type="EMBL" id="RKMF01000003">
    <property type="protein sequence ID" value="ROZ64364.1"/>
    <property type="molecule type" value="Genomic_DNA"/>
</dbReference>
<comment type="caution">
    <text evidence="6">The sequence shown here is derived from an EMBL/GenBank/DDBJ whole genome shotgun (WGS) entry which is preliminary data.</text>
</comment>
<dbReference type="InterPro" id="IPR023772">
    <property type="entry name" value="DNA-bd_HTH_TetR-type_CS"/>
</dbReference>